<feature type="region of interest" description="Disordered" evidence="1">
    <location>
        <begin position="170"/>
        <end position="193"/>
    </location>
</feature>
<evidence type="ECO:0000313" key="2">
    <source>
        <dbReference type="EMBL" id="CRZ11528.1"/>
    </source>
</evidence>
<evidence type="ECO:0000256" key="1">
    <source>
        <dbReference type="SAM" id="MobiDB-lite"/>
    </source>
</evidence>
<reference evidence="2" key="1">
    <citation type="submission" date="2015-04" db="EMBL/GenBank/DDBJ databases">
        <title>The genome sequence of the plant pathogenic Rhizarian Plasmodiophora brassicae reveals insights in its biotrophic life cycle and the origin of chitin synthesis.</title>
        <authorList>
            <person name="Schwelm A."/>
            <person name="Fogelqvist J."/>
            <person name="Knaust A."/>
            <person name="Julke S."/>
            <person name="Lilja T."/>
            <person name="Dhandapani V."/>
            <person name="Bonilla-Rosso G."/>
            <person name="Karlsson M."/>
            <person name="Shevchenko A."/>
            <person name="Choi S.R."/>
            <person name="Kim H.G."/>
            <person name="Park J.Y."/>
            <person name="Lim Y.P."/>
            <person name="Ludwig-Muller J."/>
            <person name="Dixelius C."/>
        </authorList>
    </citation>
    <scope>NUCLEOTIDE SEQUENCE</scope>
    <source>
        <tissue evidence="2">Potato root galls</tissue>
    </source>
</reference>
<sequence length="193" mass="21290">WIMTTGPWVPYLTLPFNSIPIDSVRSHTMNSSTMLIVTAMALFVLSSSVHATGSAAITTDQELTKSHHQLSNDHGLQDGTVSSISDTIKDPEPNENVLSTIMELLKSRAIHDLIARVNDLLPHLKEVQPPFDETLDSLIISNDPGMETALSHILNFFKSEELEKLNQQVPNQYSPTGSYSSEESNGNQDLSIF</sequence>
<feature type="non-terminal residue" evidence="2">
    <location>
        <position position="1"/>
    </location>
</feature>
<name>A0A0H5RBX4_9EUKA</name>
<dbReference type="AlphaFoldDB" id="A0A0H5RBX4"/>
<proteinExistence type="predicted"/>
<organism evidence="2">
    <name type="scientific">Spongospora subterranea</name>
    <dbReference type="NCBI Taxonomy" id="70186"/>
    <lineage>
        <taxon>Eukaryota</taxon>
        <taxon>Sar</taxon>
        <taxon>Rhizaria</taxon>
        <taxon>Endomyxa</taxon>
        <taxon>Phytomyxea</taxon>
        <taxon>Plasmodiophorida</taxon>
        <taxon>Plasmodiophoridae</taxon>
        <taxon>Spongospora</taxon>
    </lineage>
</organism>
<protein>
    <submittedName>
        <fullName evidence="2">Uncharacterized protein</fullName>
    </submittedName>
</protein>
<accession>A0A0H5RBX4</accession>
<dbReference type="EMBL" id="HACM01011086">
    <property type="protein sequence ID" value="CRZ11528.1"/>
    <property type="molecule type" value="Transcribed_RNA"/>
</dbReference>